<accession>A0AAW2N6S3</accession>
<dbReference type="PANTHER" id="PTHR33223:SF11">
    <property type="entry name" value="ELEMENT PROTEIN, PUTATIVE-RELATED"/>
    <property type="match status" value="1"/>
</dbReference>
<reference evidence="1" key="1">
    <citation type="submission" date="2020-06" db="EMBL/GenBank/DDBJ databases">
        <authorList>
            <person name="Li T."/>
            <person name="Hu X."/>
            <person name="Zhang T."/>
            <person name="Song X."/>
            <person name="Zhang H."/>
            <person name="Dai N."/>
            <person name="Sheng W."/>
            <person name="Hou X."/>
            <person name="Wei L."/>
        </authorList>
    </citation>
    <scope>NUCLEOTIDE SEQUENCE</scope>
    <source>
        <strain evidence="1">G01</strain>
        <tissue evidence="1">Leaf</tissue>
    </source>
</reference>
<dbReference type="EMBL" id="JACGWK010000008">
    <property type="protein sequence ID" value="KAL0339419.1"/>
    <property type="molecule type" value="Genomic_DNA"/>
</dbReference>
<evidence type="ECO:0008006" key="2">
    <source>
        <dbReference type="Google" id="ProtNLM"/>
    </source>
</evidence>
<sequence>MIEYSLTTVDVTIFSIAKLTVQANYFEIKSAIIQIIQSSVQFSSLPDEDPNKHLANFLEICNNFKFNCVSDDAVRLRIFPFSFCDTAKDWLQSVHADRESLYGAWEHFRNILRKCPHHELPLWQQVYTFYNGVTLANQAIIDIVAGGTIMKKLLSEAFNIIAEIATNLYAYRQERTDKRLANIHNVDAVTALSAQMVALTQRMDSFGATLWSVYQ</sequence>
<evidence type="ECO:0000313" key="1">
    <source>
        <dbReference type="EMBL" id="KAL0339419.1"/>
    </source>
</evidence>
<dbReference type="PANTHER" id="PTHR33223">
    <property type="entry name" value="CCHC-TYPE DOMAIN-CONTAINING PROTEIN"/>
    <property type="match status" value="1"/>
</dbReference>
<gene>
    <name evidence="1" type="ORF">Sangu_1464000</name>
</gene>
<organism evidence="1">
    <name type="scientific">Sesamum angustifolium</name>
    <dbReference type="NCBI Taxonomy" id="2727405"/>
    <lineage>
        <taxon>Eukaryota</taxon>
        <taxon>Viridiplantae</taxon>
        <taxon>Streptophyta</taxon>
        <taxon>Embryophyta</taxon>
        <taxon>Tracheophyta</taxon>
        <taxon>Spermatophyta</taxon>
        <taxon>Magnoliopsida</taxon>
        <taxon>eudicotyledons</taxon>
        <taxon>Gunneridae</taxon>
        <taxon>Pentapetalae</taxon>
        <taxon>asterids</taxon>
        <taxon>lamiids</taxon>
        <taxon>Lamiales</taxon>
        <taxon>Pedaliaceae</taxon>
        <taxon>Sesamum</taxon>
    </lineage>
</organism>
<protein>
    <recommendedName>
        <fullName evidence="2">Retrotransposon gag domain-containing protein</fullName>
    </recommendedName>
</protein>
<name>A0AAW2N6S3_9LAMI</name>
<proteinExistence type="predicted"/>
<dbReference type="AlphaFoldDB" id="A0AAW2N6S3"/>
<comment type="caution">
    <text evidence="1">The sequence shown here is derived from an EMBL/GenBank/DDBJ whole genome shotgun (WGS) entry which is preliminary data.</text>
</comment>
<reference evidence="1" key="2">
    <citation type="journal article" date="2024" name="Plant">
        <title>Genomic evolution and insights into agronomic trait innovations of Sesamum species.</title>
        <authorList>
            <person name="Miao H."/>
            <person name="Wang L."/>
            <person name="Qu L."/>
            <person name="Liu H."/>
            <person name="Sun Y."/>
            <person name="Le M."/>
            <person name="Wang Q."/>
            <person name="Wei S."/>
            <person name="Zheng Y."/>
            <person name="Lin W."/>
            <person name="Duan Y."/>
            <person name="Cao H."/>
            <person name="Xiong S."/>
            <person name="Wang X."/>
            <person name="Wei L."/>
            <person name="Li C."/>
            <person name="Ma Q."/>
            <person name="Ju M."/>
            <person name="Zhao R."/>
            <person name="Li G."/>
            <person name="Mu C."/>
            <person name="Tian Q."/>
            <person name="Mei H."/>
            <person name="Zhang T."/>
            <person name="Gao T."/>
            <person name="Zhang H."/>
        </authorList>
    </citation>
    <scope>NUCLEOTIDE SEQUENCE</scope>
    <source>
        <strain evidence="1">G01</strain>
    </source>
</reference>